<sequence>MDLRCNIKLRSDSPPELGSPRATISSDNLPQDFSIADYVDHSTSTSTRGNSEPMSDVTRRRQPPKRGMDVSRDIDAFTARTSIPPTTLGPLVPMGHSMRIYAYGHGKDESGLDNGEVASGDDGAKATQLNLKSGDLLQSRFFRQQSEQRSQTTNIKLGLLTRASKRSAPPVFNTDLDASVRPAKKADTGSSVNDLMEFHSSQADKRKQKQDEAEFKGHPNDSFLRLARELRDMVYGYLVVDDKPIELTNCKPPTADISTNIFLVCREVTEECEEMFYRKNSFLLDHPDTATATADVAAYQNLMLKGTLRGFCIIKDLTVEIPCIPKEKTAQQLKEQGLLNHLKFCGCIFRALRPDMDRLRFVYPDGEWSWGYCRRHWPYYDTYGKFMDIVKGTLKVQDLELVLCSKYRRYNVQTDPKRAREELANATYAMPNDDSDTKRMGWAADSERDLSAYVAVRRAESEAKLKAMREADRRERQEKKELLDF</sequence>
<gene>
    <name evidence="1" type="ORF">LTS18_012603</name>
</gene>
<protein>
    <submittedName>
        <fullName evidence="1">Uncharacterized protein</fullName>
    </submittedName>
</protein>
<accession>A0ACC3DVP5</accession>
<proteinExistence type="predicted"/>
<dbReference type="EMBL" id="JAWDJW010000380">
    <property type="protein sequence ID" value="KAK3080840.1"/>
    <property type="molecule type" value="Genomic_DNA"/>
</dbReference>
<reference evidence="1" key="1">
    <citation type="submission" date="2024-09" db="EMBL/GenBank/DDBJ databases">
        <title>Black Yeasts Isolated from many extreme environments.</title>
        <authorList>
            <person name="Coleine C."/>
            <person name="Stajich J.E."/>
            <person name="Selbmann L."/>
        </authorList>
    </citation>
    <scope>NUCLEOTIDE SEQUENCE</scope>
    <source>
        <strain evidence="1">CCFEE 5737</strain>
    </source>
</reference>
<evidence type="ECO:0000313" key="1">
    <source>
        <dbReference type="EMBL" id="KAK3080840.1"/>
    </source>
</evidence>
<evidence type="ECO:0000313" key="2">
    <source>
        <dbReference type="Proteomes" id="UP001186974"/>
    </source>
</evidence>
<organism evidence="1 2">
    <name type="scientific">Coniosporium uncinatum</name>
    <dbReference type="NCBI Taxonomy" id="93489"/>
    <lineage>
        <taxon>Eukaryota</taxon>
        <taxon>Fungi</taxon>
        <taxon>Dikarya</taxon>
        <taxon>Ascomycota</taxon>
        <taxon>Pezizomycotina</taxon>
        <taxon>Dothideomycetes</taxon>
        <taxon>Dothideomycetes incertae sedis</taxon>
        <taxon>Coniosporium</taxon>
    </lineage>
</organism>
<dbReference type="Proteomes" id="UP001186974">
    <property type="component" value="Unassembled WGS sequence"/>
</dbReference>
<keyword evidence="2" id="KW-1185">Reference proteome</keyword>
<name>A0ACC3DVP5_9PEZI</name>
<comment type="caution">
    <text evidence="1">The sequence shown here is derived from an EMBL/GenBank/DDBJ whole genome shotgun (WGS) entry which is preliminary data.</text>
</comment>